<evidence type="ECO:0000313" key="3">
    <source>
        <dbReference type="EMBL" id="MFC1573444.1"/>
    </source>
</evidence>
<dbReference type="Pfam" id="PF03412">
    <property type="entry name" value="Peptidase_C39"/>
    <property type="match status" value="1"/>
</dbReference>
<feature type="domain" description="Peptidase C39" evidence="2">
    <location>
        <begin position="148"/>
        <end position="273"/>
    </location>
</feature>
<keyword evidence="1" id="KW-1133">Transmembrane helix</keyword>
<dbReference type="EMBL" id="JBHPKH010000165">
    <property type="protein sequence ID" value="MFC1573444.1"/>
    <property type="molecule type" value="Genomic_DNA"/>
</dbReference>
<protein>
    <submittedName>
        <fullName evidence="3">Cysteine peptidase family C39 domain-containing protein</fullName>
    </submittedName>
</protein>
<sequence>MPMLLGSIVLAAALGILESSRIVRHNPEVDVQTIHKDARYLVPAALSGMALAAIVIVAGLHRGFFWFLPMWAGLAFRVCLWSLILFLASFLFSLGATTMFRTRHTRRWSLALAGLALVVALFSLQWRLYRPVADTLGESIAADGLVHQTSGISCAAATGANISRMAGLEKTEREMAALMETCMLGTELPRIERAMQRLGFESRRVQVAEEDISVVKPPAMLFVDHPQAGAESHVVAYFGPKGDTYEVWDPLDGPIHMDPERLSACWHGRALELHVIEGTGRLRLAEHD</sequence>
<accession>A0ABV6YMN4</accession>
<organism evidence="3 4">
    <name type="scientific">Eiseniibacteriota bacterium</name>
    <dbReference type="NCBI Taxonomy" id="2212470"/>
    <lineage>
        <taxon>Bacteria</taxon>
        <taxon>Candidatus Eiseniibacteriota</taxon>
    </lineage>
</organism>
<feature type="transmembrane region" description="Helical" evidence="1">
    <location>
        <begin position="108"/>
        <end position="129"/>
    </location>
</feature>
<comment type="caution">
    <text evidence="3">The sequence shown here is derived from an EMBL/GenBank/DDBJ whole genome shotgun (WGS) entry which is preliminary data.</text>
</comment>
<keyword evidence="1" id="KW-0812">Transmembrane</keyword>
<keyword evidence="4" id="KW-1185">Reference proteome</keyword>
<keyword evidence="1" id="KW-0472">Membrane</keyword>
<gene>
    <name evidence="3" type="ORF">ACFL6M_07595</name>
</gene>
<dbReference type="Proteomes" id="UP001593833">
    <property type="component" value="Unassembled WGS sequence"/>
</dbReference>
<dbReference type="Gene3D" id="3.90.70.10">
    <property type="entry name" value="Cysteine proteinases"/>
    <property type="match status" value="1"/>
</dbReference>
<feature type="transmembrane region" description="Helical" evidence="1">
    <location>
        <begin position="43"/>
        <end position="67"/>
    </location>
</feature>
<name>A0ABV6YMN4_UNCEI</name>
<proteinExistence type="predicted"/>
<feature type="transmembrane region" description="Helical" evidence="1">
    <location>
        <begin position="74"/>
        <end position="96"/>
    </location>
</feature>
<evidence type="ECO:0000256" key="1">
    <source>
        <dbReference type="SAM" id="Phobius"/>
    </source>
</evidence>
<dbReference type="InterPro" id="IPR005074">
    <property type="entry name" value="Peptidase_C39"/>
</dbReference>
<evidence type="ECO:0000259" key="2">
    <source>
        <dbReference type="PROSITE" id="PS50990"/>
    </source>
</evidence>
<dbReference type="PROSITE" id="PS50990">
    <property type="entry name" value="PEPTIDASE_C39"/>
    <property type="match status" value="1"/>
</dbReference>
<reference evidence="3 4" key="1">
    <citation type="submission" date="2024-09" db="EMBL/GenBank/DDBJ databases">
        <authorList>
            <person name="D'Angelo T."/>
        </authorList>
    </citation>
    <scope>NUCLEOTIDE SEQUENCE [LARGE SCALE GENOMIC DNA]</scope>
    <source>
        <strain evidence="3">SAG AM-320-E07</strain>
    </source>
</reference>
<evidence type="ECO:0000313" key="4">
    <source>
        <dbReference type="Proteomes" id="UP001593833"/>
    </source>
</evidence>